<reference evidence="1 2" key="1">
    <citation type="submission" date="2024-01" db="EMBL/GenBank/DDBJ databases">
        <authorList>
            <person name="Waweru B."/>
        </authorList>
    </citation>
    <scope>NUCLEOTIDE SEQUENCE [LARGE SCALE GENOMIC DNA]</scope>
</reference>
<evidence type="ECO:0000313" key="1">
    <source>
        <dbReference type="EMBL" id="CAK7347005.1"/>
    </source>
</evidence>
<dbReference type="EMBL" id="CAWUPB010001173">
    <property type="protein sequence ID" value="CAK7347005.1"/>
    <property type="molecule type" value="Genomic_DNA"/>
</dbReference>
<keyword evidence="2" id="KW-1185">Reference proteome</keyword>
<dbReference type="AlphaFoldDB" id="A0AAV1S6S8"/>
<proteinExistence type="predicted"/>
<sequence>MGGLVLMDRTPVLLTEEEHSKRNREGQLIDYRTKLVPRIRYGFMRLLLYFDETA</sequence>
<comment type="caution">
    <text evidence="1">The sequence shown here is derived from an EMBL/GenBank/DDBJ whole genome shotgun (WGS) entry which is preliminary data.</text>
</comment>
<name>A0AAV1S6S8_9ROSI</name>
<gene>
    <name evidence="1" type="ORF">DCAF_LOCUS19685</name>
</gene>
<evidence type="ECO:0000313" key="2">
    <source>
        <dbReference type="Proteomes" id="UP001314170"/>
    </source>
</evidence>
<accession>A0AAV1S6S8</accession>
<protein>
    <submittedName>
        <fullName evidence="1">Uncharacterized protein</fullName>
    </submittedName>
</protein>
<organism evidence="1 2">
    <name type="scientific">Dovyalis caffra</name>
    <dbReference type="NCBI Taxonomy" id="77055"/>
    <lineage>
        <taxon>Eukaryota</taxon>
        <taxon>Viridiplantae</taxon>
        <taxon>Streptophyta</taxon>
        <taxon>Embryophyta</taxon>
        <taxon>Tracheophyta</taxon>
        <taxon>Spermatophyta</taxon>
        <taxon>Magnoliopsida</taxon>
        <taxon>eudicotyledons</taxon>
        <taxon>Gunneridae</taxon>
        <taxon>Pentapetalae</taxon>
        <taxon>rosids</taxon>
        <taxon>fabids</taxon>
        <taxon>Malpighiales</taxon>
        <taxon>Salicaceae</taxon>
        <taxon>Flacourtieae</taxon>
        <taxon>Dovyalis</taxon>
    </lineage>
</organism>
<dbReference type="Proteomes" id="UP001314170">
    <property type="component" value="Unassembled WGS sequence"/>
</dbReference>